<evidence type="ECO:0000256" key="1">
    <source>
        <dbReference type="ARBA" id="ARBA00000085"/>
    </source>
</evidence>
<evidence type="ECO:0000256" key="7">
    <source>
        <dbReference type="ARBA" id="ARBA00022692"/>
    </source>
</evidence>
<dbReference type="SMART" id="SM00304">
    <property type="entry name" value="HAMP"/>
    <property type="match status" value="1"/>
</dbReference>
<evidence type="ECO:0000256" key="12">
    <source>
        <dbReference type="ARBA" id="ARBA00023012"/>
    </source>
</evidence>
<comment type="catalytic activity">
    <reaction evidence="1">
        <text>ATP + protein L-histidine = ADP + protein N-phospho-L-histidine.</text>
        <dbReference type="EC" id="2.7.13.3"/>
    </reaction>
</comment>
<dbReference type="FunFam" id="1.10.287.130:FF:000001">
    <property type="entry name" value="Two-component sensor histidine kinase"/>
    <property type="match status" value="1"/>
</dbReference>
<dbReference type="AlphaFoldDB" id="A0A0R2CKD9"/>
<dbReference type="InterPro" id="IPR004358">
    <property type="entry name" value="Sig_transdc_His_kin-like_C"/>
</dbReference>
<keyword evidence="7 14" id="KW-0812">Transmembrane</keyword>
<dbReference type="InterPro" id="IPR003661">
    <property type="entry name" value="HisK_dim/P_dom"/>
</dbReference>
<keyword evidence="12" id="KW-0902">Two-component regulatory system</keyword>
<dbReference type="InterPro" id="IPR036097">
    <property type="entry name" value="HisK_dim/P_sf"/>
</dbReference>
<keyword evidence="9 17" id="KW-0418">Kinase</keyword>
<dbReference type="FunFam" id="3.30.565.10:FF:000006">
    <property type="entry name" value="Sensor histidine kinase WalK"/>
    <property type="match status" value="1"/>
</dbReference>
<gene>
    <name evidence="17" type="ORF">FD21_GL001030</name>
</gene>
<evidence type="ECO:0000313" key="18">
    <source>
        <dbReference type="Proteomes" id="UP000051576"/>
    </source>
</evidence>
<dbReference type="eggNOG" id="COG5000">
    <property type="taxonomic scope" value="Bacteria"/>
</dbReference>
<evidence type="ECO:0000259" key="15">
    <source>
        <dbReference type="PROSITE" id="PS50109"/>
    </source>
</evidence>
<evidence type="ECO:0000259" key="16">
    <source>
        <dbReference type="PROSITE" id="PS50885"/>
    </source>
</evidence>
<keyword evidence="8" id="KW-0547">Nucleotide-binding</keyword>
<dbReference type="PROSITE" id="PS50109">
    <property type="entry name" value="HIS_KIN"/>
    <property type="match status" value="1"/>
</dbReference>
<evidence type="ECO:0000256" key="9">
    <source>
        <dbReference type="ARBA" id="ARBA00022777"/>
    </source>
</evidence>
<evidence type="ECO:0000256" key="3">
    <source>
        <dbReference type="ARBA" id="ARBA00012438"/>
    </source>
</evidence>
<dbReference type="Pfam" id="PF00512">
    <property type="entry name" value="HisKA"/>
    <property type="match status" value="1"/>
</dbReference>
<keyword evidence="5" id="KW-0597">Phosphoprotein</keyword>
<evidence type="ECO:0000256" key="14">
    <source>
        <dbReference type="SAM" id="Phobius"/>
    </source>
</evidence>
<dbReference type="InterPro" id="IPR003594">
    <property type="entry name" value="HATPase_dom"/>
</dbReference>
<dbReference type="OrthoDB" id="3436at2"/>
<name>A0A0R2CKD9_9LACO</name>
<dbReference type="PATRIC" id="fig|1133569.4.peg.1159"/>
<dbReference type="PROSITE" id="PS50885">
    <property type="entry name" value="HAMP"/>
    <property type="match status" value="1"/>
</dbReference>
<dbReference type="Gene3D" id="6.10.340.10">
    <property type="match status" value="1"/>
</dbReference>
<keyword evidence="13 14" id="KW-0472">Membrane</keyword>
<dbReference type="EMBL" id="AYYX01000028">
    <property type="protein sequence ID" value="KRM88598.1"/>
    <property type="molecule type" value="Genomic_DNA"/>
</dbReference>
<dbReference type="SUPFAM" id="SSF158472">
    <property type="entry name" value="HAMP domain-like"/>
    <property type="match status" value="1"/>
</dbReference>
<dbReference type="GO" id="GO:0005886">
    <property type="term" value="C:plasma membrane"/>
    <property type="evidence" value="ECO:0007669"/>
    <property type="project" value="UniProtKB-SubCell"/>
</dbReference>
<evidence type="ECO:0000256" key="10">
    <source>
        <dbReference type="ARBA" id="ARBA00022840"/>
    </source>
</evidence>
<dbReference type="CDD" id="cd00082">
    <property type="entry name" value="HisKA"/>
    <property type="match status" value="1"/>
</dbReference>
<dbReference type="Pfam" id="PF02518">
    <property type="entry name" value="HATPase_c"/>
    <property type="match status" value="1"/>
</dbReference>
<proteinExistence type="predicted"/>
<keyword evidence="4" id="KW-1003">Cell membrane</keyword>
<dbReference type="Proteomes" id="UP000051576">
    <property type="component" value="Unassembled WGS sequence"/>
</dbReference>
<protein>
    <recommendedName>
        <fullName evidence="3">histidine kinase</fullName>
        <ecNumber evidence="3">2.7.13.3</ecNumber>
    </recommendedName>
</protein>
<dbReference type="SUPFAM" id="SSF47384">
    <property type="entry name" value="Homodimeric domain of signal transducing histidine kinase"/>
    <property type="match status" value="1"/>
</dbReference>
<feature type="transmembrane region" description="Helical" evidence="14">
    <location>
        <begin position="185"/>
        <end position="204"/>
    </location>
</feature>
<keyword evidence="11 14" id="KW-1133">Transmembrane helix</keyword>
<comment type="caution">
    <text evidence="17">The sequence shown here is derived from an EMBL/GenBank/DDBJ whole genome shotgun (WGS) entry which is preliminary data.</text>
</comment>
<dbReference type="InterPro" id="IPR050398">
    <property type="entry name" value="HssS/ArlS-like"/>
</dbReference>
<dbReference type="PANTHER" id="PTHR45528:SF1">
    <property type="entry name" value="SENSOR HISTIDINE KINASE CPXA"/>
    <property type="match status" value="1"/>
</dbReference>
<dbReference type="SMART" id="SM00388">
    <property type="entry name" value="HisKA"/>
    <property type="match status" value="1"/>
</dbReference>
<keyword evidence="6" id="KW-0808">Transferase</keyword>
<accession>A0A0R2CKD9</accession>
<feature type="domain" description="HAMP" evidence="16">
    <location>
        <begin position="205"/>
        <end position="257"/>
    </location>
</feature>
<dbReference type="InterPro" id="IPR005467">
    <property type="entry name" value="His_kinase_dom"/>
</dbReference>
<keyword evidence="10" id="KW-0067">ATP-binding</keyword>
<evidence type="ECO:0000256" key="6">
    <source>
        <dbReference type="ARBA" id="ARBA00022679"/>
    </source>
</evidence>
<keyword evidence="18" id="KW-1185">Reference proteome</keyword>
<dbReference type="Gene3D" id="1.10.287.130">
    <property type="match status" value="1"/>
</dbReference>
<dbReference type="CDD" id="cd00075">
    <property type="entry name" value="HATPase"/>
    <property type="match status" value="1"/>
</dbReference>
<dbReference type="GO" id="GO:0005524">
    <property type="term" value="F:ATP binding"/>
    <property type="evidence" value="ECO:0007669"/>
    <property type="project" value="UniProtKB-KW"/>
</dbReference>
<dbReference type="Gene3D" id="3.30.565.10">
    <property type="entry name" value="Histidine kinase-like ATPase, C-terminal domain"/>
    <property type="match status" value="1"/>
</dbReference>
<evidence type="ECO:0000256" key="8">
    <source>
        <dbReference type="ARBA" id="ARBA00022741"/>
    </source>
</evidence>
<dbReference type="GO" id="GO:0000155">
    <property type="term" value="F:phosphorelay sensor kinase activity"/>
    <property type="evidence" value="ECO:0007669"/>
    <property type="project" value="InterPro"/>
</dbReference>
<reference evidence="17 18" key="1">
    <citation type="journal article" date="2015" name="Genome Announc.">
        <title>Expanding the biotechnology potential of lactobacilli through comparative genomics of 213 strains and associated genera.</title>
        <authorList>
            <person name="Sun Z."/>
            <person name="Harris H.M."/>
            <person name="McCann A."/>
            <person name="Guo C."/>
            <person name="Argimon S."/>
            <person name="Zhang W."/>
            <person name="Yang X."/>
            <person name="Jeffery I.B."/>
            <person name="Cooney J.C."/>
            <person name="Kagawa T.F."/>
            <person name="Liu W."/>
            <person name="Song Y."/>
            <person name="Salvetti E."/>
            <person name="Wrobel A."/>
            <person name="Rasinkangas P."/>
            <person name="Parkhill J."/>
            <person name="Rea M.C."/>
            <person name="O'Sullivan O."/>
            <person name="Ritari J."/>
            <person name="Douillard F.P."/>
            <person name="Paul Ross R."/>
            <person name="Yang R."/>
            <person name="Briner A.E."/>
            <person name="Felis G.E."/>
            <person name="de Vos W.M."/>
            <person name="Barrangou R."/>
            <person name="Klaenhammer T.R."/>
            <person name="Caufield P.W."/>
            <person name="Cui Y."/>
            <person name="Zhang H."/>
            <person name="O'Toole P.W."/>
        </authorList>
    </citation>
    <scope>NUCLEOTIDE SEQUENCE [LARGE SCALE GENOMIC DNA]</scope>
    <source>
        <strain evidence="17 18">DSM 20605</strain>
    </source>
</reference>
<dbReference type="CDD" id="cd06225">
    <property type="entry name" value="HAMP"/>
    <property type="match status" value="1"/>
</dbReference>
<dbReference type="PANTHER" id="PTHR45528">
    <property type="entry name" value="SENSOR HISTIDINE KINASE CPXA"/>
    <property type="match status" value="1"/>
</dbReference>
<dbReference type="InterPro" id="IPR036890">
    <property type="entry name" value="HATPase_C_sf"/>
</dbReference>
<dbReference type="InterPro" id="IPR003660">
    <property type="entry name" value="HAMP_dom"/>
</dbReference>
<dbReference type="RefSeq" id="WP_010579774.1">
    <property type="nucleotide sequence ID" value="NZ_AHYZ01000036.1"/>
</dbReference>
<evidence type="ECO:0000256" key="13">
    <source>
        <dbReference type="ARBA" id="ARBA00023136"/>
    </source>
</evidence>
<evidence type="ECO:0000256" key="4">
    <source>
        <dbReference type="ARBA" id="ARBA00022475"/>
    </source>
</evidence>
<dbReference type="STRING" id="1133569.FD21_GL001030"/>
<evidence type="ECO:0000256" key="5">
    <source>
        <dbReference type="ARBA" id="ARBA00022553"/>
    </source>
</evidence>
<evidence type="ECO:0000256" key="11">
    <source>
        <dbReference type="ARBA" id="ARBA00022989"/>
    </source>
</evidence>
<dbReference type="SUPFAM" id="SSF55874">
    <property type="entry name" value="ATPase domain of HSP90 chaperone/DNA topoisomerase II/histidine kinase"/>
    <property type="match status" value="1"/>
</dbReference>
<dbReference type="EC" id="2.7.13.3" evidence="3"/>
<evidence type="ECO:0000256" key="2">
    <source>
        <dbReference type="ARBA" id="ARBA00004651"/>
    </source>
</evidence>
<dbReference type="eggNOG" id="COG5002">
    <property type="taxonomic scope" value="Bacteria"/>
</dbReference>
<comment type="subcellular location">
    <subcellularLocation>
        <location evidence="2">Cell membrane</location>
        <topology evidence="2">Multi-pass membrane protein</topology>
    </subcellularLocation>
</comment>
<dbReference type="SMART" id="SM00387">
    <property type="entry name" value="HATPase_c"/>
    <property type="match status" value="1"/>
</dbReference>
<organism evidence="17 18">
    <name type="scientific">Liquorilactobacillus vini DSM 20605</name>
    <dbReference type="NCBI Taxonomy" id="1133569"/>
    <lineage>
        <taxon>Bacteria</taxon>
        <taxon>Bacillati</taxon>
        <taxon>Bacillota</taxon>
        <taxon>Bacilli</taxon>
        <taxon>Lactobacillales</taxon>
        <taxon>Lactobacillaceae</taxon>
        <taxon>Liquorilactobacillus</taxon>
    </lineage>
</organism>
<evidence type="ECO:0000313" key="17">
    <source>
        <dbReference type="EMBL" id="KRM88598.1"/>
    </source>
</evidence>
<dbReference type="Pfam" id="PF00672">
    <property type="entry name" value="HAMP"/>
    <property type="match status" value="1"/>
</dbReference>
<sequence>MKLIYQQMLAFFTIIVLLLTLLGIFFFQLTKSLIYENAWNQLEGYAYSLKTDAMSETQTSKGKVIFSLDSEKLQNYELLLQNQEVHFTIYTSRNRVLYPQTMGFQSIISKKDWRKLKKGNIIRRKNDLSWKRGPGDFKEGDRQQQKMTDILAPCFDQQGDLVAVISVGAKVSSLEESFAKIQRSLIYMLLISAAIGVAISYLVAHYTTKRIRQLQRATRQVASGNFNIQIPNKDRDEIDDLANDFNSMTFSLKKSEKEIKRQEEQRRQFMADAAHEMRTPLTTINGLLEGLAYDAIPEESKAKSIELMRNETKRLIRLVNENLDYEKIRSGQILLKRQNFEAMHVLHNIQTQLRKKAQSAGDTLEVTGPNKLNVFADYDRFVQVIFNVTQNAIQFTQNGNIQISAEKGFESTIFRISDTGIGMTPEQLKNIWERYYKADASRKNSKYGESGLGLAIVQQLMQLHHGKVEVISHPDQGTTFTLIFPDEKLTNDKV</sequence>
<feature type="domain" description="Histidine kinase" evidence="15">
    <location>
        <begin position="272"/>
        <end position="488"/>
    </location>
</feature>
<dbReference type="PRINTS" id="PR00344">
    <property type="entry name" value="BCTRLSENSOR"/>
</dbReference>